<dbReference type="GO" id="GO:0016251">
    <property type="term" value="F:RNA polymerase II general transcription initiation factor activity"/>
    <property type="evidence" value="ECO:0007669"/>
    <property type="project" value="TreeGrafter"/>
</dbReference>
<evidence type="ECO:0000313" key="8">
    <source>
        <dbReference type="Proteomes" id="UP000038045"/>
    </source>
</evidence>
<evidence type="ECO:0000259" key="7">
    <source>
        <dbReference type="PROSITE" id="PS51119"/>
    </source>
</evidence>
<dbReference type="GO" id="GO:0006367">
    <property type="term" value="P:transcription initiation at RNA polymerase II promoter"/>
    <property type="evidence" value="ECO:0007669"/>
    <property type="project" value="TreeGrafter"/>
</dbReference>
<dbReference type="InterPro" id="IPR037249">
    <property type="entry name" value="TAFH/NHR1_dom_sf"/>
</dbReference>
<accession>A0A0N4ZY02</accession>
<protein>
    <submittedName>
        <fullName evidence="9">TAFH domain-containing protein</fullName>
    </submittedName>
</protein>
<dbReference type="WBParaSite" id="PTRK_0001367500.1">
    <property type="protein sequence ID" value="PTRK_0001367500.1"/>
    <property type="gene ID" value="PTRK_0001367500"/>
</dbReference>
<dbReference type="STRING" id="131310.A0A0N4ZY02"/>
<evidence type="ECO:0000256" key="1">
    <source>
        <dbReference type="ARBA" id="ARBA00004123"/>
    </source>
</evidence>
<evidence type="ECO:0000256" key="6">
    <source>
        <dbReference type="SAM" id="MobiDB-lite"/>
    </source>
</evidence>
<sequence length="504" mass="56785">MNGAVAIAQQNQSPDNATVTETSDDVVKCLKFFKTLISLPVQRRSGKDVEAKVQKLVRDIIYEEISVEDFAKNLQNVLNSQAQPNLLPFLVSAMPPLRTAIFSGRVQLEGLDLEASYNSNQRNIYQRPTTSNNTYYQNSIGQNSYSHDQRVNLYNDNQTMINNQGISTNGQYRQIPQENNIVQVEQPYTTSKPVNYVGKEESLDSTPRTSYSGIPLSRPSSVQGMPQQQQQSLQAQQSVVSQSQITMQQQGSQLSGPQMISGSVSVVSQQQPPQQTAQVQQTTENLTTRSLNTYRQHSKLLNPHAIANRIARKFPEGLTPDDQAVYVLSHAIEYRMKSLLTNLSIAAEHRLEKPHLNPFYTQSSDCKKQIKFLEETAKKEYERRENRERESILRAKKSKNSDDAERQKAKEIQEADARAAQNKEANAAAIAALGGGRTFKRTWADSNSHDQSISSNFTTLANHRPKKKRITVRDLQFVYGVDPFLKKSKLRHKLILSTTPTDTL</sequence>
<dbReference type="PANTHER" id="PTHR15138">
    <property type="entry name" value="TRANSCRIPTION INITIATION FACTOR TFIID SUBUNIT 4"/>
    <property type="match status" value="1"/>
</dbReference>
<keyword evidence="3" id="KW-0805">Transcription regulation</keyword>
<keyword evidence="4" id="KW-0804">Transcription</keyword>
<dbReference type="PROSITE" id="PS51119">
    <property type="entry name" value="TAFH"/>
    <property type="match status" value="1"/>
</dbReference>
<comment type="subcellular location">
    <subcellularLocation>
        <location evidence="1">Nucleus</location>
    </subcellularLocation>
</comment>
<evidence type="ECO:0000256" key="5">
    <source>
        <dbReference type="ARBA" id="ARBA00023242"/>
    </source>
</evidence>
<feature type="region of interest" description="Disordered" evidence="6">
    <location>
        <begin position="1"/>
        <end position="20"/>
    </location>
</feature>
<dbReference type="SUPFAM" id="SSF158553">
    <property type="entry name" value="TAFH domain-like"/>
    <property type="match status" value="1"/>
</dbReference>
<evidence type="ECO:0000256" key="3">
    <source>
        <dbReference type="ARBA" id="ARBA00023015"/>
    </source>
</evidence>
<feature type="domain" description="TAFH" evidence="7">
    <location>
        <begin position="23"/>
        <end position="120"/>
    </location>
</feature>
<reference evidence="9" key="1">
    <citation type="submission" date="2017-02" db="UniProtKB">
        <authorList>
            <consortium name="WormBaseParasite"/>
        </authorList>
    </citation>
    <scope>IDENTIFICATION</scope>
</reference>
<dbReference type="Pfam" id="PF07531">
    <property type="entry name" value="TAFH"/>
    <property type="match status" value="1"/>
</dbReference>
<evidence type="ECO:0000256" key="4">
    <source>
        <dbReference type="ARBA" id="ARBA00023163"/>
    </source>
</evidence>
<dbReference type="GO" id="GO:0003677">
    <property type="term" value="F:DNA binding"/>
    <property type="evidence" value="ECO:0007669"/>
    <property type="project" value="TreeGrafter"/>
</dbReference>
<feature type="compositionally biased region" description="Polar residues" evidence="6">
    <location>
        <begin position="8"/>
        <end position="20"/>
    </location>
</feature>
<evidence type="ECO:0000313" key="9">
    <source>
        <dbReference type="WBParaSite" id="PTRK_0001367500.1"/>
    </source>
</evidence>
<name>A0A0N4ZY02_PARTI</name>
<dbReference type="GO" id="GO:0005669">
    <property type="term" value="C:transcription factor TFIID complex"/>
    <property type="evidence" value="ECO:0007669"/>
    <property type="project" value="InterPro"/>
</dbReference>
<feature type="region of interest" description="Disordered" evidence="6">
    <location>
        <begin position="380"/>
        <end position="407"/>
    </location>
</feature>
<dbReference type="AlphaFoldDB" id="A0A0N4ZY02"/>
<proteinExistence type="inferred from homology"/>
<feature type="region of interest" description="Disordered" evidence="6">
    <location>
        <begin position="198"/>
        <end position="235"/>
    </location>
</feature>
<feature type="compositionally biased region" description="Low complexity" evidence="6">
    <location>
        <begin position="219"/>
        <end position="235"/>
    </location>
</feature>
<dbReference type="InterPro" id="IPR007900">
    <property type="entry name" value="TAF4_C"/>
</dbReference>
<dbReference type="Proteomes" id="UP000038045">
    <property type="component" value="Unplaced"/>
</dbReference>
<evidence type="ECO:0000256" key="2">
    <source>
        <dbReference type="ARBA" id="ARBA00006178"/>
    </source>
</evidence>
<dbReference type="CDD" id="cd08045">
    <property type="entry name" value="HFD_TAF4"/>
    <property type="match status" value="1"/>
</dbReference>
<dbReference type="InterPro" id="IPR045144">
    <property type="entry name" value="TAF4"/>
</dbReference>
<dbReference type="SMART" id="SM00549">
    <property type="entry name" value="TAFH"/>
    <property type="match status" value="1"/>
</dbReference>
<keyword evidence="8" id="KW-1185">Reference proteome</keyword>
<dbReference type="Pfam" id="PF05236">
    <property type="entry name" value="TAF4"/>
    <property type="match status" value="1"/>
</dbReference>
<dbReference type="PANTHER" id="PTHR15138:SF14">
    <property type="entry name" value="TRANSCRIPTION INITIATION FACTOR TFIID SUBUNIT 4"/>
    <property type="match status" value="1"/>
</dbReference>
<dbReference type="Gene3D" id="1.20.120.1110">
    <property type="entry name" value="TAFH/NHR1 domain"/>
    <property type="match status" value="1"/>
</dbReference>
<organism evidence="8 9">
    <name type="scientific">Parastrongyloides trichosuri</name>
    <name type="common">Possum-specific nematode worm</name>
    <dbReference type="NCBI Taxonomy" id="131310"/>
    <lineage>
        <taxon>Eukaryota</taxon>
        <taxon>Metazoa</taxon>
        <taxon>Ecdysozoa</taxon>
        <taxon>Nematoda</taxon>
        <taxon>Chromadorea</taxon>
        <taxon>Rhabditida</taxon>
        <taxon>Tylenchina</taxon>
        <taxon>Panagrolaimomorpha</taxon>
        <taxon>Strongyloidoidea</taxon>
        <taxon>Strongyloididae</taxon>
        <taxon>Parastrongyloides</taxon>
    </lineage>
</organism>
<dbReference type="InterPro" id="IPR003894">
    <property type="entry name" value="TAFH_NHR1"/>
</dbReference>
<keyword evidence="5" id="KW-0539">Nucleus</keyword>
<comment type="similarity">
    <text evidence="2">Belongs to the TAF4 family.</text>
</comment>